<dbReference type="OrthoDB" id="3039123at2759"/>
<comment type="catalytic activity">
    <reaction evidence="6">
        <text>feruloyl-polysaccharide + H2O = ferulate + polysaccharide.</text>
        <dbReference type="EC" id="3.1.1.73"/>
    </reaction>
</comment>
<keyword evidence="2" id="KW-0858">Xylan degradation</keyword>
<evidence type="ECO:0000256" key="1">
    <source>
        <dbReference type="ARBA" id="ARBA00022487"/>
    </source>
</evidence>
<dbReference type="Proteomes" id="UP000249619">
    <property type="component" value="Unassembled WGS sequence"/>
</dbReference>
<reference evidence="9" key="1">
    <citation type="submission" date="2018-05" db="EMBL/GenBank/DDBJ databases">
        <title>Draft genome sequence of Stemphylium lycopersici strain CIDEFI 213.</title>
        <authorList>
            <person name="Medina R."/>
            <person name="Franco M.E.E."/>
            <person name="Lucentini C.G."/>
            <person name="Saparrat M.C.N."/>
            <person name="Balatti P.A."/>
        </authorList>
    </citation>
    <scope>NUCLEOTIDE SEQUENCE [LARGE SCALE GENOMIC DNA]</scope>
    <source>
        <strain evidence="9">CIDEFI 213</strain>
    </source>
</reference>
<evidence type="ECO:0000256" key="6">
    <source>
        <dbReference type="ARBA" id="ARBA00034075"/>
    </source>
</evidence>
<dbReference type="PANTHER" id="PTHR33938">
    <property type="entry name" value="FERULOYL ESTERASE B-RELATED"/>
    <property type="match status" value="1"/>
</dbReference>
<keyword evidence="4 7" id="KW-0378">Hydrolase</keyword>
<feature type="signal peptide" evidence="7">
    <location>
        <begin position="1"/>
        <end position="19"/>
    </location>
</feature>
<feature type="chain" id="PRO_5016484532" description="Carboxylic ester hydrolase" evidence="7">
    <location>
        <begin position="20"/>
        <end position="592"/>
    </location>
</feature>
<name>A0A364NEQ5_STELY</name>
<dbReference type="GO" id="GO:0045493">
    <property type="term" value="P:xylan catabolic process"/>
    <property type="evidence" value="ECO:0007669"/>
    <property type="project" value="UniProtKB-KW"/>
</dbReference>
<evidence type="ECO:0000313" key="9">
    <source>
        <dbReference type="Proteomes" id="UP000249619"/>
    </source>
</evidence>
<gene>
    <name evidence="8" type="ORF">DDE83_000765</name>
</gene>
<evidence type="ECO:0000256" key="5">
    <source>
        <dbReference type="ARBA" id="ARBA00023157"/>
    </source>
</evidence>
<evidence type="ECO:0000256" key="4">
    <source>
        <dbReference type="ARBA" id="ARBA00022801"/>
    </source>
</evidence>
<dbReference type="Pfam" id="PF07519">
    <property type="entry name" value="Tannase"/>
    <property type="match status" value="1"/>
</dbReference>
<evidence type="ECO:0000256" key="7">
    <source>
        <dbReference type="RuleBase" id="RU361238"/>
    </source>
</evidence>
<dbReference type="PANTHER" id="PTHR33938:SF15">
    <property type="entry name" value="FERULOYL ESTERASE B-RELATED"/>
    <property type="match status" value="1"/>
</dbReference>
<keyword evidence="9" id="KW-1185">Reference proteome</keyword>
<proteinExistence type="inferred from homology"/>
<evidence type="ECO:0000256" key="2">
    <source>
        <dbReference type="ARBA" id="ARBA00022651"/>
    </source>
</evidence>
<evidence type="ECO:0000313" key="8">
    <source>
        <dbReference type="EMBL" id="RAR15750.1"/>
    </source>
</evidence>
<comment type="similarity">
    <text evidence="7">Belongs to the tannase family.</text>
</comment>
<dbReference type="EMBL" id="QGDH01000008">
    <property type="protein sequence ID" value="RAR15750.1"/>
    <property type="molecule type" value="Genomic_DNA"/>
</dbReference>
<protein>
    <recommendedName>
        <fullName evidence="7">Carboxylic ester hydrolase</fullName>
        <ecNumber evidence="7">3.1.1.-</ecNumber>
    </recommendedName>
</protein>
<evidence type="ECO:0000256" key="3">
    <source>
        <dbReference type="ARBA" id="ARBA00022729"/>
    </source>
</evidence>
<keyword evidence="5" id="KW-1015">Disulfide bond</keyword>
<keyword evidence="2" id="KW-0624">Polysaccharide degradation</keyword>
<dbReference type="InterPro" id="IPR011118">
    <property type="entry name" value="Tannase/feruloyl_esterase"/>
</dbReference>
<keyword evidence="3 7" id="KW-0732">Signal</keyword>
<keyword evidence="2" id="KW-0119">Carbohydrate metabolism</keyword>
<keyword evidence="1" id="KW-0719">Serine esterase</keyword>
<dbReference type="EC" id="3.1.1.-" evidence="7"/>
<organism evidence="8 9">
    <name type="scientific">Stemphylium lycopersici</name>
    <name type="common">Tomato gray leaf spot disease fungus</name>
    <name type="synonym">Thyrospora lycopersici</name>
    <dbReference type="NCBI Taxonomy" id="183478"/>
    <lineage>
        <taxon>Eukaryota</taxon>
        <taxon>Fungi</taxon>
        <taxon>Dikarya</taxon>
        <taxon>Ascomycota</taxon>
        <taxon>Pezizomycotina</taxon>
        <taxon>Dothideomycetes</taxon>
        <taxon>Pleosporomycetidae</taxon>
        <taxon>Pleosporales</taxon>
        <taxon>Pleosporineae</taxon>
        <taxon>Pleosporaceae</taxon>
        <taxon>Stemphylium</taxon>
    </lineage>
</organism>
<dbReference type="AlphaFoldDB" id="A0A364NEQ5"/>
<accession>A0A364NEQ5</accession>
<dbReference type="GO" id="GO:0030600">
    <property type="term" value="F:feruloyl esterase activity"/>
    <property type="evidence" value="ECO:0007669"/>
    <property type="project" value="UniProtKB-EC"/>
</dbReference>
<sequence>MRSNRSLLAGATSVAAVQASSLADVCTVEHVQASLPTTGTFLGLTVDTSSATANAVYNASTTGGDFFPAATYDYCNLTFSYSHDGRDDVTRVQYWFPAPEKFEKRYLSTGGGGYAINSGTQSLPGGVQYGAVAGSTDGGFGSFDTQLDAVVLKANGSINWDAIHMFGYEAIGELTKLGKATAKSFYGMSADEKIYTYYQACSEGGREGWSQVQRYGEEYDGVIPGAPAIRYAQQQVQHLFSNVVEKTQDYYPSSCELDKIVNETIAFCDPLDGRTDGVVSRTDLCKLKFNVNSTLGLPFSCAATDESSLGFGFGRKAKRQMGLAESPMPATNGTVSAQAVKLVQTIMNGLYTTDGKFAYFSYQPSAAFEDAKTTYDNETDSYELNIASTGGEFVTKFIQKLDEDNLPSLDNVTYDTLVDWMKSAMETYGSTLQTTLPDLSTFYSNGGKILSFHGESDNSIPPASSVHYHESVRSIMYPNATFNASTEAMGDWYRLFLIPGAAHCSANTLQPNGPFPTTNLEVLIKWVEEGVVPTTLKATHEAGIYEGQDAEICAWPLRPIWVNNGTEMRCEYDQASIDTWMYDFDAYELPLY</sequence>
<comment type="caution">
    <text evidence="8">The sequence shown here is derived from an EMBL/GenBank/DDBJ whole genome shotgun (WGS) entry which is preliminary data.</text>
</comment>